<dbReference type="GO" id="GO:0004853">
    <property type="term" value="F:uroporphyrinogen decarboxylase activity"/>
    <property type="evidence" value="ECO:0007669"/>
    <property type="project" value="InterPro"/>
</dbReference>
<organism evidence="2 3">
    <name type="scientific">candidate division WOR-3 bacterium</name>
    <dbReference type="NCBI Taxonomy" id="2052148"/>
    <lineage>
        <taxon>Bacteria</taxon>
        <taxon>Bacteria division WOR-3</taxon>
    </lineage>
</organism>
<proteinExistence type="predicted"/>
<feature type="domain" description="Uroporphyrinogen decarboxylase (URO-D)" evidence="1">
    <location>
        <begin position="9"/>
        <end position="337"/>
    </location>
</feature>
<protein>
    <recommendedName>
        <fullName evidence="1">Uroporphyrinogen decarboxylase (URO-D) domain-containing protein</fullName>
    </recommendedName>
</protein>
<evidence type="ECO:0000313" key="2">
    <source>
        <dbReference type="EMBL" id="HEC78037.1"/>
    </source>
</evidence>
<reference evidence="2" key="1">
    <citation type="journal article" date="2020" name="mSystems">
        <title>Genome- and Community-Level Interaction Insights into Carbon Utilization and Element Cycling Functions of Hydrothermarchaeota in Hydrothermal Sediment.</title>
        <authorList>
            <person name="Zhou Z."/>
            <person name="Liu Y."/>
            <person name="Xu W."/>
            <person name="Pan J."/>
            <person name="Luo Z.H."/>
            <person name="Li M."/>
        </authorList>
    </citation>
    <scope>NUCLEOTIDE SEQUENCE</scope>
    <source>
        <strain evidence="2">HyVt-388</strain>
    </source>
</reference>
<accession>A0A9C9EM08</accession>
<dbReference type="Pfam" id="PF01208">
    <property type="entry name" value="URO-D"/>
    <property type="match status" value="1"/>
</dbReference>
<gene>
    <name evidence="2" type="ORF">ENI34_02720</name>
</gene>
<dbReference type="AlphaFoldDB" id="A0A9C9EM08"/>
<evidence type="ECO:0000313" key="3">
    <source>
        <dbReference type="Proteomes" id="UP000885826"/>
    </source>
</evidence>
<dbReference type="PANTHER" id="PTHR47099:SF1">
    <property type="entry name" value="METHYLCOBAMIDE:COM METHYLTRANSFERASE MTBA"/>
    <property type="match status" value="1"/>
</dbReference>
<dbReference type="InterPro" id="IPR000257">
    <property type="entry name" value="Uroporphyrinogen_deCOase"/>
</dbReference>
<dbReference type="InterPro" id="IPR038071">
    <property type="entry name" value="UROD/MetE-like_sf"/>
</dbReference>
<dbReference type="InterPro" id="IPR052024">
    <property type="entry name" value="Methanogen_methyltrans"/>
</dbReference>
<dbReference type="SUPFAM" id="SSF51726">
    <property type="entry name" value="UROD/MetE-like"/>
    <property type="match status" value="1"/>
</dbReference>
<dbReference type="EMBL" id="DRIG01000030">
    <property type="protein sequence ID" value="HEC78037.1"/>
    <property type="molecule type" value="Genomic_DNA"/>
</dbReference>
<dbReference type="Gene3D" id="3.20.20.210">
    <property type="match status" value="1"/>
</dbReference>
<sequence>MKEILTSRERFGLLVIDERPDRCNIIPLITSHAATVNRTKLRDYYTDGKKMAEAQIAAIEEYNHDALSFFSEVGIIAEAMGSEFLYPDEDLPVLKTPALVKHDISDLKIPDPCSDKRLPVYLEAIEYAYHSIGDRIPLLAYVPAPFTTGMMLSDPNRFLIQTIREKDRVVEILEKALSAAMEFCYHIIDAGGLPVVVDPLASSSVISPAAYKEFAFPYEQRLIGFLHRYDLDIILHICGETEPILEFLPETGADLVSIDRVDLSTVLKKLSKKVRIIGNFDTSKIAFSSPSDIDKEVKDMVANSVNAPKGYIASTGCEVPIRAPMENVKAFIKAAKEVGWYWD</sequence>
<dbReference type="Proteomes" id="UP000885826">
    <property type="component" value="Unassembled WGS sequence"/>
</dbReference>
<name>A0A9C9EM08_UNCW3</name>
<dbReference type="CDD" id="cd03465">
    <property type="entry name" value="URO-D_like"/>
    <property type="match status" value="1"/>
</dbReference>
<evidence type="ECO:0000259" key="1">
    <source>
        <dbReference type="Pfam" id="PF01208"/>
    </source>
</evidence>
<dbReference type="GO" id="GO:0006779">
    <property type="term" value="P:porphyrin-containing compound biosynthetic process"/>
    <property type="evidence" value="ECO:0007669"/>
    <property type="project" value="InterPro"/>
</dbReference>
<comment type="caution">
    <text evidence="2">The sequence shown here is derived from an EMBL/GenBank/DDBJ whole genome shotgun (WGS) entry which is preliminary data.</text>
</comment>
<dbReference type="PANTHER" id="PTHR47099">
    <property type="entry name" value="METHYLCOBAMIDE:COM METHYLTRANSFERASE MTBA"/>
    <property type="match status" value="1"/>
</dbReference>